<dbReference type="EMBL" id="JAJADQ010000002">
    <property type="protein sequence ID" value="MCB2376831.1"/>
    <property type="molecule type" value="Genomic_DNA"/>
</dbReference>
<accession>A0ABS8A971</accession>
<dbReference type="Proteomes" id="UP001165297">
    <property type="component" value="Unassembled WGS sequence"/>
</dbReference>
<sequence>MKVPRYLLLLLLTGLFPGGHSAHAQRTYYVQEFAGSTVLLTNGDTLQGALSLHHSEDVVRITFPDNTMSTLSAVAIESFAVKGEKQQRRSAEQYDFFDARQGYYYGVPWYSGPGIGRQIRRGRVDAELVRVYRTYRWNHDNDYSDFKSPGFFEQLSSGPNVLLRREVQIEKRAYMGPGGYGAAGAYSGTYVEIDDKFYLGMPNGNVLPLRSPRKDLLAIFRQQAKQIEKYAKDNRLNFTEAKDLAFIVNYANSLQKDAK</sequence>
<proteinExistence type="predicted"/>
<protein>
    <submittedName>
        <fullName evidence="2">Uncharacterized protein</fullName>
    </submittedName>
</protein>
<feature type="chain" id="PRO_5045487664" evidence="1">
    <location>
        <begin position="25"/>
        <end position="259"/>
    </location>
</feature>
<evidence type="ECO:0000313" key="2">
    <source>
        <dbReference type="EMBL" id="MCB2376831.1"/>
    </source>
</evidence>
<gene>
    <name evidence="2" type="ORF">LGH70_04520</name>
</gene>
<evidence type="ECO:0000313" key="3">
    <source>
        <dbReference type="Proteomes" id="UP001165297"/>
    </source>
</evidence>
<comment type="caution">
    <text evidence="2">The sequence shown here is derived from an EMBL/GenBank/DDBJ whole genome shotgun (WGS) entry which is preliminary data.</text>
</comment>
<organism evidence="2 3">
    <name type="scientific">Hymenobacter nitidus</name>
    <dbReference type="NCBI Taxonomy" id="2880929"/>
    <lineage>
        <taxon>Bacteria</taxon>
        <taxon>Pseudomonadati</taxon>
        <taxon>Bacteroidota</taxon>
        <taxon>Cytophagia</taxon>
        <taxon>Cytophagales</taxon>
        <taxon>Hymenobacteraceae</taxon>
        <taxon>Hymenobacter</taxon>
    </lineage>
</organism>
<evidence type="ECO:0000256" key="1">
    <source>
        <dbReference type="SAM" id="SignalP"/>
    </source>
</evidence>
<dbReference type="RefSeq" id="WP_226183134.1">
    <property type="nucleotide sequence ID" value="NZ_JAJADQ010000002.1"/>
</dbReference>
<feature type="signal peptide" evidence="1">
    <location>
        <begin position="1"/>
        <end position="24"/>
    </location>
</feature>
<keyword evidence="1" id="KW-0732">Signal</keyword>
<name>A0ABS8A971_9BACT</name>
<reference evidence="2" key="1">
    <citation type="submission" date="2021-10" db="EMBL/GenBank/DDBJ databases">
        <authorList>
            <person name="Dean J.D."/>
            <person name="Kim M.K."/>
            <person name="Newey C.N."/>
            <person name="Stoker T.S."/>
            <person name="Thompson D.W."/>
            <person name="Grose J.H."/>
        </authorList>
    </citation>
    <scope>NUCLEOTIDE SEQUENCE</scope>
    <source>
        <strain evidence="2">BT635</strain>
    </source>
</reference>
<keyword evidence="3" id="KW-1185">Reference proteome</keyword>